<dbReference type="PANTHER" id="PTHR42939:SF1">
    <property type="entry name" value="ABC TRANSPORTER ATP-BINDING PROTEIN ALBC-RELATED"/>
    <property type="match status" value="1"/>
</dbReference>
<gene>
    <name evidence="5" type="ORF">JOE21_002695</name>
</gene>
<keyword evidence="1" id="KW-0813">Transport</keyword>
<reference evidence="5 6" key="1">
    <citation type="submission" date="2023-07" db="EMBL/GenBank/DDBJ databases">
        <title>Genomic Encyclopedia of Type Strains, Phase IV (KMG-IV): sequencing the most valuable type-strain genomes for metagenomic binning, comparative biology and taxonomic classification.</title>
        <authorList>
            <person name="Goeker M."/>
        </authorList>
    </citation>
    <scope>NUCLEOTIDE SEQUENCE [LARGE SCALE GENOMIC DNA]</scope>
    <source>
        <strain evidence="5 6">DSM 45903</strain>
    </source>
</reference>
<dbReference type="CDD" id="cd03230">
    <property type="entry name" value="ABC_DR_subfamily_A"/>
    <property type="match status" value="1"/>
</dbReference>
<sequence>MSEWTVETVHLTKTYQGHPAVDQLNLQVGQGSIFGLLGPNGAGKSTLIRMLMGSVLPTSGEARLFGSPVSEATAHLRQRVGYVPDQPIFYPFFQVEELLTLYAKTYEAWDEKRCRQWIDQFGIPLKKRTRSLSKGMKMQLALILALSIRPRLLILDEPTSGLDAVMKQQVYRLILDEVAAEGITVLLATHHLSELERIADHVAVMYKGNILWSRPLDELKAQSRKIQVVFPKGIPPEVEQWPELLHAEAHGSVHNLIVDGDIQQTMKKLKTFQPVYMESLPLTLEEIFIHHTEKEGYGHDFRQLV</sequence>
<name>A0ABU1IPH0_9BACL</name>
<evidence type="ECO:0000313" key="6">
    <source>
        <dbReference type="Proteomes" id="UP001185012"/>
    </source>
</evidence>
<dbReference type="InterPro" id="IPR003593">
    <property type="entry name" value="AAA+_ATPase"/>
</dbReference>
<dbReference type="SMART" id="SM00382">
    <property type="entry name" value="AAA"/>
    <property type="match status" value="1"/>
</dbReference>
<dbReference type="PROSITE" id="PS50893">
    <property type="entry name" value="ABC_TRANSPORTER_2"/>
    <property type="match status" value="1"/>
</dbReference>
<protein>
    <submittedName>
        <fullName evidence="5">ABC-2 type transport system ATP-binding protein</fullName>
    </submittedName>
</protein>
<dbReference type="GO" id="GO:0005524">
    <property type="term" value="F:ATP binding"/>
    <property type="evidence" value="ECO:0007669"/>
    <property type="project" value="UniProtKB-KW"/>
</dbReference>
<dbReference type="SUPFAM" id="SSF52540">
    <property type="entry name" value="P-loop containing nucleoside triphosphate hydrolases"/>
    <property type="match status" value="1"/>
</dbReference>
<organism evidence="5 6">
    <name type="scientific">Desmospora profundinema</name>
    <dbReference type="NCBI Taxonomy" id="1571184"/>
    <lineage>
        <taxon>Bacteria</taxon>
        <taxon>Bacillati</taxon>
        <taxon>Bacillota</taxon>
        <taxon>Bacilli</taxon>
        <taxon>Bacillales</taxon>
        <taxon>Thermoactinomycetaceae</taxon>
        <taxon>Desmospora</taxon>
    </lineage>
</organism>
<keyword evidence="3 5" id="KW-0067">ATP-binding</keyword>
<dbReference type="Gene3D" id="3.40.50.300">
    <property type="entry name" value="P-loop containing nucleotide triphosphate hydrolases"/>
    <property type="match status" value="1"/>
</dbReference>
<dbReference type="InterPro" id="IPR027417">
    <property type="entry name" value="P-loop_NTPase"/>
</dbReference>
<dbReference type="Proteomes" id="UP001185012">
    <property type="component" value="Unassembled WGS sequence"/>
</dbReference>
<dbReference type="EMBL" id="JAVDQG010000006">
    <property type="protein sequence ID" value="MDR6226685.1"/>
    <property type="molecule type" value="Genomic_DNA"/>
</dbReference>
<evidence type="ECO:0000256" key="2">
    <source>
        <dbReference type="ARBA" id="ARBA00022741"/>
    </source>
</evidence>
<evidence type="ECO:0000259" key="4">
    <source>
        <dbReference type="PROSITE" id="PS50893"/>
    </source>
</evidence>
<accession>A0ABU1IPH0</accession>
<dbReference type="InterPro" id="IPR051782">
    <property type="entry name" value="ABC_Transporter_VariousFunc"/>
</dbReference>
<feature type="domain" description="ABC transporter" evidence="4">
    <location>
        <begin position="6"/>
        <end position="232"/>
    </location>
</feature>
<dbReference type="PANTHER" id="PTHR42939">
    <property type="entry name" value="ABC TRANSPORTER ATP-BINDING PROTEIN ALBC-RELATED"/>
    <property type="match status" value="1"/>
</dbReference>
<comment type="caution">
    <text evidence="5">The sequence shown here is derived from an EMBL/GenBank/DDBJ whole genome shotgun (WGS) entry which is preliminary data.</text>
</comment>
<evidence type="ECO:0000256" key="1">
    <source>
        <dbReference type="ARBA" id="ARBA00022448"/>
    </source>
</evidence>
<proteinExistence type="predicted"/>
<evidence type="ECO:0000313" key="5">
    <source>
        <dbReference type="EMBL" id="MDR6226685.1"/>
    </source>
</evidence>
<evidence type="ECO:0000256" key="3">
    <source>
        <dbReference type="ARBA" id="ARBA00022840"/>
    </source>
</evidence>
<dbReference type="InterPro" id="IPR003439">
    <property type="entry name" value="ABC_transporter-like_ATP-bd"/>
</dbReference>
<dbReference type="Pfam" id="PF00005">
    <property type="entry name" value="ABC_tran"/>
    <property type="match status" value="1"/>
</dbReference>
<keyword evidence="2" id="KW-0547">Nucleotide-binding</keyword>
<keyword evidence="6" id="KW-1185">Reference proteome</keyword>
<dbReference type="RefSeq" id="WP_309866942.1">
    <property type="nucleotide sequence ID" value="NZ_JAVDQG010000006.1"/>
</dbReference>